<organism evidence="2 3">
    <name type="scientific">Hibiscus sabdariffa</name>
    <name type="common">roselle</name>
    <dbReference type="NCBI Taxonomy" id="183260"/>
    <lineage>
        <taxon>Eukaryota</taxon>
        <taxon>Viridiplantae</taxon>
        <taxon>Streptophyta</taxon>
        <taxon>Embryophyta</taxon>
        <taxon>Tracheophyta</taxon>
        <taxon>Spermatophyta</taxon>
        <taxon>Magnoliopsida</taxon>
        <taxon>eudicotyledons</taxon>
        <taxon>Gunneridae</taxon>
        <taxon>Pentapetalae</taxon>
        <taxon>rosids</taxon>
        <taxon>malvids</taxon>
        <taxon>Malvales</taxon>
        <taxon>Malvaceae</taxon>
        <taxon>Malvoideae</taxon>
        <taxon>Hibiscus</taxon>
    </lineage>
</organism>
<accession>A0ABR2G237</accession>
<gene>
    <name evidence="2" type="ORF">V6N12_045132</name>
</gene>
<sequence length="255" mass="27442">MLLVDVPSGLERLVSQLLSDLQSVQKKGRSVEETMIVEDTPMEAMHGVTGWLEDAIPAGVRLEEQVSSPRIPSFKDTLLGDSGISKQIQYLEELDVETRSTKKGIPKTYMGSQFEVLEEEAAATEKGRAVAESDTIPGEDEVVIVNSIIENGRLEVNNGGSHARGTVVEGGLIERIKGPVMNDNGSMSGEGEGTSKERTTQLQGTVASHGKVVPGMTTLDNRKHSVVRVEHAVDNNKIKSAKGRVLPSSIRISVS</sequence>
<evidence type="ECO:0000313" key="3">
    <source>
        <dbReference type="Proteomes" id="UP001472677"/>
    </source>
</evidence>
<reference evidence="2 3" key="1">
    <citation type="journal article" date="2024" name="G3 (Bethesda)">
        <title>Genome assembly of Hibiscus sabdariffa L. provides insights into metabolisms of medicinal natural products.</title>
        <authorList>
            <person name="Kim T."/>
        </authorList>
    </citation>
    <scope>NUCLEOTIDE SEQUENCE [LARGE SCALE GENOMIC DNA]</scope>
    <source>
        <strain evidence="2">TK-2024</strain>
        <tissue evidence="2">Old leaves</tissue>
    </source>
</reference>
<comment type="caution">
    <text evidence="2">The sequence shown here is derived from an EMBL/GenBank/DDBJ whole genome shotgun (WGS) entry which is preliminary data.</text>
</comment>
<evidence type="ECO:0000313" key="2">
    <source>
        <dbReference type="EMBL" id="KAK8593043.1"/>
    </source>
</evidence>
<feature type="region of interest" description="Disordered" evidence="1">
    <location>
        <begin position="177"/>
        <end position="197"/>
    </location>
</feature>
<dbReference type="EMBL" id="JBBPBM010000003">
    <property type="protein sequence ID" value="KAK8593043.1"/>
    <property type="molecule type" value="Genomic_DNA"/>
</dbReference>
<name>A0ABR2G237_9ROSI</name>
<protein>
    <submittedName>
        <fullName evidence="2">Uncharacterized protein</fullName>
    </submittedName>
</protein>
<proteinExistence type="predicted"/>
<keyword evidence="3" id="KW-1185">Reference proteome</keyword>
<dbReference type="Proteomes" id="UP001472677">
    <property type="component" value="Unassembled WGS sequence"/>
</dbReference>
<evidence type="ECO:0000256" key="1">
    <source>
        <dbReference type="SAM" id="MobiDB-lite"/>
    </source>
</evidence>